<feature type="region of interest" description="Disordered" evidence="1">
    <location>
        <begin position="107"/>
        <end position="147"/>
    </location>
</feature>
<sequence length="147" mass="17284">MPHVITGQIRKSPFTKEGSNNNGRWKMYAVELSERMKIRNQNGEDETVYSNYRATFFAKENVMQWYDEAFQEGKVVSISADTLHLSSRQGNDGTVYVTAEMIRPQLQFSQREQAQKQSQGQQQHQQNQRHQQQQPQQQKQFEDDIPF</sequence>
<dbReference type="Gene3D" id="2.40.50.140">
    <property type="entry name" value="Nucleic acid-binding proteins"/>
    <property type="match status" value="1"/>
</dbReference>
<organism evidence="2">
    <name type="scientific">Escherichia phage vB_EcoS_ESCO41</name>
    <dbReference type="NCBI Taxonomy" id="2496547"/>
    <lineage>
        <taxon>Viruses</taxon>
        <taxon>Duplodnaviria</taxon>
        <taxon>Heunggongvirae</taxon>
        <taxon>Uroviricota</taxon>
        <taxon>Caudoviricetes</taxon>
        <taxon>Drexlerviridae</taxon>
        <taxon>Nouzillyvirus</taxon>
        <taxon>Nouzillyvirus ESCO41</taxon>
    </lineage>
</organism>
<dbReference type="InterPro" id="IPR012340">
    <property type="entry name" value="NA-bd_OB-fold"/>
</dbReference>
<evidence type="ECO:0000313" key="3">
    <source>
        <dbReference type="Proteomes" id="UP000222601"/>
    </source>
</evidence>
<evidence type="ECO:0000256" key="1">
    <source>
        <dbReference type="SAM" id="MobiDB-lite"/>
    </source>
</evidence>
<reference evidence="2" key="1">
    <citation type="submission" date="2017-02" db="EMBL/GenBank/DDBJ databases">
        <title>Characterization of a new coliphage vB_EcoS_ESCO41.</title>
        <authorList>
            <person name="Trotereau A."/>
            <person name="Schouler C."/>
        </authorList>
    </citation>
    <scope>NUCLEOTIDE SEQUENCE [LARGE SCALE GENOMIC DNA]</scope>
</reference>
<evidence type="ECO:0000313" key="2">
    <source>
        <dbReference type="EMBL" id="AQY55303.1"/>
    </source>
</evidence>
<dbReference type="SUPFAM" id="SSF50249">
    <property type="entry name" value="Nucleic acid-binding proteins"/>
    <property type="match status" value="1"/>
</dbReference>
<evidence type="ECO:0008006" key="4">
    <source>
        <dbReference type="Google" id="ProtNLM"/>
    </source>
</evidence>
<accession>A0A1U9WR22</accession>
<dbReference type="Proteomes" id="UP000222601">
    <property type="component" value="Segment"/>
</dbReference>
<gene>
    <name evidence="2" type="ORF">ESCO41_00076</name>
</gene>
<dbReference type="EMBL" id="KY619305">
    <property type="protein sequence ID" value="AQY55303.1"/>
    <property type="molecule type" value="Genomic_DNA"/>
</dbReference>
<protein>
    <recommendedName>
        <fullName evidence="4">Single-stranded DNA binding protein</fullName>
    </recommendedName>
</protein>
<keyword evidence="3" id="KW-1185">Reference proteome</keyword>
<feature type="compositionally biased region" description="Low complexity" evidence="1">
    <location>
        <begin position="107"/>
        <end position="139"/>
    </location>
</feature>
<proteinExistence type="predicted"/>
<name>A0A1U9WR22_9CAUD</name>